<comment type="catalytic activity">
    <reaction evidence="4">
        <text>UTP + H2O = UMP + diphosphate + H(+)</text>
        <dbReference type="Rhea" id="RHEA:29395"/>
        <dbReference type="ChEBI" id="CHEBI:15377"/>
        <dbReference type="ChEBI" id="CHEBI:15378"/>
        <dbReference type="ChEBI" id="CHEBI:33019"/>
        <dbReference type="ChEBI" id="CHEBI:46398"/>
        <dbReference type="ChEBI" id="CHEBI:57865"/>
        <dbReference type="EC" id="3.6.1.9"/>
    </reaction>
</comment>
<comment type="subcellular location">
    <subcellularLocation>
        <location evidence="4">Cytoplasm</location>
    </subcellularLocation>
</comment>
<name>W6M863_9GAMM</name>
<protein>
    <recommendedName>
        <fullName evidence="4">dTTP/UTP pyrophosphatase</fullName>
        <shortName evidence="4">dTTPase/UTPase</shortName>
        <ecNumber evidence="4">3.6.1.9</ecNumber>
    </recommendedName>
    <alternativeName>
        <fullName evidence="4">Nucleoside triphosphate pyrophosphatase</fullName>
    </alternativeName>
    <alternativeName>
        <fullName evidence="4">Nucleotide pyrophosphatase</fullName>
        <shortName evidence="4">Nucleotide PPase</shortName>
    </alternativeName>
</protein>
<dbReference type="Gene3D" id="3.90.950.10">
    <property type="match status" value="1"/>
</dbReference>
<dbReference type="PANTHER" id="PTHR43213:SF5">
    <property type="entry name" value="BIFUNCTIONAL DTTP_UTP PYROPHOSPHATASE_METHYLTRANSFERASE PROTEIN-RELATED"/>
    <property type="match status" value="1"/>
</dbReference>
<dbReference type="Proteomes" id="UP000035760">
    <property type="component" value="Unassembled WGS sequence"/>
</dbReference>
<dbReference type="RefSeq" id="WP_048674901.1">
    <property type="nucleotide sequence ID" value="NZ_CBTJ020000076.1"/>
</dbReference>
<dbReference type="OrthoDB" id="9807767at2"/>
<reference evidence="5" key="2">
    <citation type="submission" date="2014-03" db="EMBL/GenBank/DDBJ databases">
        <title>Candidatus Competibacter-lineage genomes retrieved from metagenomes reveal functional metabolic diversity.</title>
        <authorList>
            <person name="McIlroy S.J."/>
            <person name="Albertsen M."/>
            <person name="Andresen E.K."/>
            <person name="Saunders A.M."/>
            <person name="Kristiansen R."/>
            <person name="Stokholm-Bjerregaard M."/>
            <person name="Nielsen K.L."/>
            <person name="Nielsen P.H."/>
        </authorList>
    </citation>
    <scope>NUCLEOTIDE SEQUENCE</scope>
    <source>
        <strain evidence="5">Run_A_D11</strain>
    </source>
</reference>
<organism evidence="5 6">
    <name type="scientific">Candidatus Competibacter denitrificans Run_A_D11</name>
    <dbReference type="NCBI Taxonomy" id="1400863"/>
    <lineage>
        <taxon>Bacteria</taxon>
        <taxon>Pseudomonadati</taxon>
        <taxon>Pseudomonadota</taxon>
        <taxon>Gammaproteobacteria</taxon>
        <taxon>Candidatus Competibacteraceae</taxon>
        <taxon>Candidatus Competibacter</taxon>
    </lineage>
</organism>
<dbReference type="PANTHER" id="PTHR43213">
    <property type="entry name" value="BIFUNCTIONAL DTTP/UTP PYROPHOSPHATASE/METHYLTRANSFERASE PROTEIN-RELATED"/>
    <property type="match status" value="1"/>
</dbReference>
<comment type="similarity">
    <text evidence="4">Belongs to the Maf family. YhdE subfamily.</text>
</comment>
<accession>W6M863</accession>
<comment type="catalytic activity">
    <reaction evidence="4">
        <text>dTTP + H2O = dTMP + diphosphate + H(+)</text>
        <dbReference type="Rhea" id="RHEA:28534"/>
        <dbReference type="ChEBI" id="CHEBI:15377"/>
        <dbReference type="ChEBI" id="CHEBI:15378"/>
        <dbReference type="ChEBI" id="CHEBI:33019"/>
        <dbReference type="ChEBI" id="CHEBI:37568"/>
        <dbReference type="ChEBI" id="CHEBI:63528"/>
        <dbReference type="EC" id="3.6.1.9"/>
    </reaction>
</comment>
<dbReference type="AlphaFoldDB" id="W6M863"/>
<dbReference type="STRING" id="1400863.BN873_660011"/>
<comment type="caution">
    <text evidence="4">Lacks conserved residue(s) required for the propagation of feature annotation.</text>
</comment>
<comment type="function">
    <text evidence="4">Nucleoside triphosphate pyrophosphatase that hydrolyzes dTTP and UTP. May have a dual role in cell division arrest and in preventing the incorporation of modified nucleotides into cellular nucleic acids.</text>
</comment>
<dbReference type="InterPro" id="IPR029001">
    <property type="entry name" value="ITPase-like_fam"/>
</dbReference>
<feature type="site" description="Important for substrate specificity" evidence="4">
    <location>
        <position position="76"/>
    </location>
</feature>
<evidence type="ECO:0000313" key="6">
    <source>
        <dbReference type="Proteomes" id="UP000035760"/>
    </source>
</evidence>
<dbReference type="GO" id="GO:0009117">
    <property type="term" value="P:nucleotide metabolic process"/>
    <property type="evidence" value="ECO:0007669"/>
    <property type="project" value="UniProtKB-KW"/>
</dbReference>
<gene>
    <name evidence="5" type="ORF">BN873_660011</name>
</gene>
<dbReference type="EC" id="3.6.1.9" evidence="4"/>
<keyword evidence="2 4" id="KW-0378">Hydrolase</keyword>
<evidence type="ECO:0000256" key="2">
    <source>
        <dbReference type="ARBA" id="ARBA00022801"/>
    </source>
</evidence>
<dbReference type="GO" id="GO:0036221">
    <property type="term" value="F:UTP diphosphatase activity"/>
    <property type="evidence" value="ECO:0007669"/>
    <property type="project" value="RHEA"/>
</dbReference>
<feature type="site" description="Important for substrate specificity" evidence="4">
    <location>
        <position position="158"/>
    </location>
</feature>
<evidence type="ECO:0000313" key="5">
    <source>
        <dbReference type="EMBL" id="CDI03777.1"/>
    </source>
</evidence>
<dbReference type="CDD" id="cd00555">
    <property type="entry name" value="Maf"/>
    <property type="match status" value="1"/>
</dbReference>
<dbReference type="EMBL" id="CBTJ020000076">
    <property type="protein sequence ID" value="CDI03777.1"/>
    <property type="molecule type" value="Genomic_DNA"/>
</dbReference>
<dbReference type="InterPro" id="IPR003697">
    <property type="entry name" value="Maf-like"/>
</dbReference>
<dbReference type="HAMAP" id="MF_00528">
    <property type="entry name" value="Maf"/>
    <property type="match status" value="1"/>
</dbReference>
<dbReference type="SUPFAM" id="SSF52972">
    <property type="entry name" value="ITPase-like"/>
    <property type="match status" value="1"/>
</dbReference>
<proteinExistence type="inferred from homology"/>
<evidence type="ECO:0000256" key="4">
    <source>
        <dbReference type="HAMAP-Rule" id="MF_00528"/>
    </source>
</evidence>
<keyword evidence="3 4" id="KW-0546">Nucleotide metabolism</keyword>
<dbReference type="GO" id="GO:0005737">
    <property type="term" value="C:cytoplasm"/>
    <property type="evidence" value="ECO:0007669"/>
    <property type="project" value="UniProtKB-SubCell"/>
</dbReference>
<evidence type="ECO:0000256" key="3">
    <source>
        <dbReference type="ARBA" id="ARBA00023080"/>
    </source>
</evidence>
<dbReference type="PIRSF" id="PIRSF006305">
    <property type="entry name" value="Maf"/>
    <property type="match status" value="1"/>
</dbReference>
<keyword evidence="4" id="KW-0963">Cytoplasm</keyword>
<reference evidence="5" key="1">
    <citation type="submission" date="2013-07" db="EMBL/GenBank/DDBJ databases">
        <authorList>
            <person name="McIlroy S."/>
        </authorList>
    </citation>
    <scope>NUCLEOTIDE SEQUENCE [LARGE SCALE GENOMIC DNA]</scope>
    <source>
        <strain evidence="5">Run_A_D11</strain>
    </source>
</reference>
<dbReference type="NCBIfam" id="TIGR00172">
    <property type="entry name" value="maf"/>
    <property type="match status" value="1"/>
</dbReference>
<keyword evidence="6" id="KW-1185">Reference proteome</keyword>
<evidence type="ECO:0000256" key="1">
    <source>
        <dbReference type="ARBA" id="ARBA00001968"/>
    </source>
</evidence>
<feature type="active site" description="Proton acceptor" evidence="4">
    <location>
        <position position="75"/>
    </location>
</feature>
<comment type="caution">
    <text evidence="5">The sequence shown here is derived from an EMBL/GenBank/DDBJ whole genome shotgun (WGS) entry which is preliminary data.</text>
</comment>
<dbReference type="GO" id="GO:0036218">
    <property type="term" value="F:dTTP diphosphatase activity"/>
    <property type="evidence" value="ECO:0007669"/>
    <property type="project" value="RHEA"/>
</dbReference>
<dbReference type="Pfam" id="PF02545">
    <property type="entry name" value="Maf"/>
    <property type="match status" value="1"/>
</dbReference>
<sequence>MSAACVYLASASPRRRELLRQIKVCYRVLPVTVDESGLSAEPPVAYVARLALAKAQAGVAKVHGRRTLWPVLGADTAVVVDNAVLGKPRDRDEGLAMLALLSGREHTVLSAVALATPTRHAFKVQASQVRFREVSLAERAAYWDSGEPADKAGGYGIQGRAAAFIAELRGSYSGVMGLPLFETVELLQEFGILLWPPSTFQQG</sequence>
<comment type="cofactor">
    <cofactor evidence="1 4">
        <name>a divalent metal cation</name>
        <dbReference type="ChEBI" id="CHEBI:60240"/>
    </cofactor>
</comment>
<feature type="site" description="Important for substrate specificity" evidence="4">
    <location>
        <position position="14"/>
    </location>
</feature>